<dbReference type="EMBL" id="CADCXV010001283">
    <property type="protein sequence ID" value="CAB0043242.1"/>
    <property type="molecule type" value="Genomic_DNA"/>
</dbReference>
<sequence length="50" mass="5599">MYDTVLRLNIRGSVKIVGFADDIAVVAVAKPLWQIEHDLNFAIAQVFRAL</sequence>
<evidence type="ECO:0000313" key="2">
    <source>
        <dbReference type="Proteomes" id="UP000479190"/>
    </source>
</evidence>
<organism evidence="1 2">
    <name type="scientific">Trichogramma brassicae</name>
    <dbReference type="NCBI Taxonomy" id="86971"/>
    <lineage>
        <taxon>Eukaryota</taxon>
        <taxon>Metazoa</taxon>
        <taxon>Ecdysozoa</taxon>
        <taxon>Arthropoda</taxon>
        <taxon>Hexapoda</taxon>
        <taxon>Insecta</taxon>
        <taxon>Pterygota</taxon>
        <taxon>Neoptera</taxon>
        <taxon>Endopterygota</taxon>
        <taxon>Hymenoptera</taxon>
        <taxon>Apocrita</taxon>
        <taxon>Proctotrupomorpha</taxon>
        <taxon>Chalcidoidea</taxon>
        <taxon>Trichogrammatidae</taxon>
        <taxon>Trichogramma</taxon>
    </lineage>
</organism>
<dbReference type="OrthoDB" id="8061713at2759"/>
<dbReference type="AlphaFoldDB" id="A0A6H5J1M8"/>
<name>A0A6H5J1M8_9HYME</name>
<dbReference type="Proteomes" id="UP000479190">
    <property type="component" value="Unassembled WGS sequence"/>
</dbReference>
<gene>
    <name evidence="1" type="ORF">TBRA_LOCUS14830</name>
</gene>
<keyword evidence="2" id="KW-1185">Reference proteome</keyword>
<protein>
    <recommendedName>
        <fullName evidence="3">Reverse transcriptase domain-containing protein</fullName>
    </recommendedName>
</protein>
<accession>A0A6H5J1M8</accession>
<reference evidence="1 2" key="1">
    <citation type="submission" date="2020-02" db="EMBL/GenBank/DDBJ databases">
        <authorList>
            <person name="Ferguson B K."/>
        </authorList>
    </citation>
    <scope>NUCLEOTIDE SEQUENCE [LARGE SCALE GENOMIC DNA]</scope>
</reference>
<evidence type="ECO:0000313" key="1">
    <source>
        <dbReference type="EMBL" id="CAB0043242.1"/>
    </source>
</evidence>
<evidence type="ECO:0008006" key="3">
    <source>
        <dbReference type="Google" id="ProtNLM"/>
    </source>
</evidence>
<proteinExistence type="predicted"/>